<keyword evidence="5 7" id="KW-0663">Pyridoxal phosphate</keyword>
<dbReference type="GO" id="GO:0005829">
    <property type="term" value="C:cytosol"/>
    <property type="evidence" value="ECO:0007669"/>
    <property type="project" value="TreeGrafter"/>
</dbReference>
<feature type="modified residue" description="N6-(pyridoxal phosphate)lysine" evidence="7">
    <location>
        <position position="40"/>
    </location>
</feature>
<dbReference type="EMBL" id="WTYU01000001">
    <property type="protein sequence ID" value="MXP14092.1"/>
    <property type="molecule type" value="Genomic_DNA"/>
</dbReference>
<keyword evidence="6" id="KW-0413">Isomerase</keyword>
<dbReference type="Pfam" id="PF00842">
    <property type="entry name" value="Ala_racemase_C"/>
    <property type="match status" value="1"/>
</dbReference>
<dbReference type="EC" id="5.1.1.1" evidence="4"/>
<comment type="catalytic activity">
    <reaction evidence="1">
        <text>L-alanine = D-alanine</text>
        <dbReference type="Rhea" id="RHEA:20249"/>
        <dbReference type="ChEBI" id="CHEBI:57416"/>
        <dbReference type="ChEBI" id="CHEBI:57972"/>
        <dbReference type="EC" id="5.1.1.1"/>
    </reaction>
</comment>
<dbReference type="SMART" id="SM01005">
    <property type="entry name" value="Ala_racemase_C"/>
    <property type="match status" value="1"/>
</dbReference>
<evidence type="ECO:0000256" key="6">
    <source>
        <dbReference type="ARBA" id="ARBA00023235"/>
    </source>
</evidence>
<dbReference type="OrthoDB" id="9813814at2"/>
<accession>A0A6L7GDF6</accession>
<proteinExistence type="inferred from homology"/>
<dbReference type="PANTHER" id="PTHR30511">
    <property type="entry name" value="ALANINE RACEMASE"/>
    <property type="match status" value="1"/>
</dbReference>
<evidence type="ECO:0000256" key="7">
    <source>
        <dbReference type="PIRSR" id="PIRSR600821-50"/>
    </source>
</evidence>
<evidence type="ECO:0000256" key="5">
    <source>
        <dbReference type="ARBA" id="ARBA00022898"/>
    </source>
</evidence>
<dbReference type="Proteomes" id="UP000473531">
    <property type="component" value="Unassembled WGS sequence"/>
</dbReference>
<dbReference type="PRINTS" id="PR00992">
    <property type="entry name" value="ALARACEMASE"/>
</dbReference>
<dbReference type="InterPro" id="IPR001608">
    <property type="entry name" value="Ala_racemase_N"/>
</dbReference>
<dbReference type="GO" id="GO:0030632">
    <property type="term" value="P:D-alanine biosynthetic process"/>
    <property type="evidence" value="ECO:0007669"/>
    <property type="project" value="TreeGrafter"/>
</dbReference>
<keyword evidence="11" id="KW-1185">Reference proteome</keyword>
<evidence type="ECO:0000259" key="9">
    <source>
        <dbReference type="SMART" id="SM01005"/>
    </source>
</evidence>
<comment type="caution">
    <text evidence="10">The sequence shown here is derived from an EMBL/GenBank/DDBJ whole genome shotgun (WGS) entry which is preliminary data.</text>
</comment>
<dbReference type="InterPro" id="IPR000821">
    <property type="entry name" value="Ala_racemase"/>
</dbReference>
<dbReference type="Gene3D" id="2.40.37.10">
    <property type="entry name" value="Lyase, Ornithine Decarboxylase, Chain A, domain 1"/>
    <property type="match status" value="1"/>
</dbReference>
<dbReference type="PROSITE" id="PS00395">
    <property type="entry name" value="ALANINE_RACEMASE"/>
    <property type="match status" value="1"/>
</dbReference>
<evidence type="ECO:0000313" key="10">
    <source>
        <dbReference type="EMBL" id="MXP14092.1"/>
    </source>
</evidence>
<evidence type="ECO:0000256" key="2">
    <source>
        <dbReference type="ARBA" id="ARBA00001933"/>
    </source>
</evidence>
<evidence type="ECO:0000256" key="8">
    <source>
        <dbReference type="PIRSR" id="PIRSR600821-52"/>
    </source>
</evidence>
<dbReference type="SUPFAM" id="SSF50621">
    <property type="entry name" value="Alanine racemase C-terminal domain-like"/>
    <property type="match status" value="1"/>
</dbReference>
<evidence type="ECO:0000313" key="11">
    <source>
        <dbReference type="Proteomes" id="UP000473531"/>
    </source>
</evidence>
<feature type="binding site" evidence="8">
    <location>
        <position position="134"/>
    </location>
    <ligand>
        <name>substrate</name>
    </ligand>
</feature>
<dbReference type="SUPFAM" id="SSF51419">
    <property type="entry name" value="PLP-binding barrel"/>
    <property type="match status" value="1"/>
</dbReference>
<dbReference type="PANTHER" id="PTHR30511:SF0">
    <property type="entry name" value="ALANINE RACEMASE, CATABOLIC-RELATED"/>
    <property type="match status" value="1"/>
</dbReference>
<dbReference type="InterPro" id="IPR011079">
    <property type="entry name" value="Ala_racemase_C"/>
</dbReference>
<dbReference type="Pfam" id="PF01168">
    <property type="entry name" value="Ala_racemase_N"/>
    <property type="match status" value="1"/>
</dbReference>
<dbReference type="InterPro" id="IPR020622">
    <property type="entry name" value="Ala_racemase_pyridoxalP-BS"/>
</dbReference>
<sequence>MMPELPPPTLRLRLDADALASNWRVLDAMSGTAAAGAAVKADAYGLGVDQVLPALRGAGAQDFFVAHWSEVPDVTAHVPPAQLSVLHGPVHRQDADYARQTGVRPVINSLDQAGLWLAGGGGPCDLMIDTGINRLGVAMHDIHDAVLARLDVVTLMSHLASADEDSAFNEAQLGRFRTAAAAIPARRRSFANSAGIALGADYAFDLTRPGLALYGGVPRAEMAGTIRQVAWPQAAIIQRRQLQAGDSVGYNATFTADRPMVAGVISLGYADGYLRCWSGKGALKSGDAMLPLLGKVSMDMVVVDLGNASHLREGDWVDVPYDLHQASVTSGLSQYELLTGLGRRFRRKFQQG</sequence>
<dbReference type="AlphaFoldDB" id="A0A6L7GDF6"/>
<dbReference type="GO" id="GO:0030170">
    <property type="term" value="F:pyridoxal phosphate binding"/>
    <property type="evidence" value="ECO:0007669"/>
    <property type="project" value="TreeGrafter"/>
</dbReference>
<protein>
    <recommendedName>
        <fullName evidence="4">alanine racemase</fullName>
        <ecNumber evidence="4">5.1.1.1</ecNumber>
    </recommendedName>
</protein>
<dbReference type="Gene3D" id="3.20.20.10">
    <property type="entry name" value="Alanine racemase"/>
    <property type="match status" value="1"/>
</dbReference>
<dbReference type="InterPro" id="IPR009006">
    <property type="entry name" value="Ala_racemase/Decarboxylase_C"/>
</dbReference>
<feature type="binding site" evidence="8">
    <location>
        <position position="298"/>
    </location>
    <ligand>
        <name>substrate</name>
    </ligand>
</feature>
<comment type="similarity">
    <text evidence="3">Belongs to the alanine racemase family.</text>
</comment>
<name>A0A6L7GDF6_9SPHN</name>
<gene>
    <name evidence="10" type="ORF">GRI44_04935</name>
</gene>
<comment type="cofactor">
    <cofactor evidence="2 7">
        <name>pyridoxal 5'-phosphate</name>
        <dbReference type="ChEBI" id="CHEBI:597326"/>
    </cofactor>
</comment>
<organism evidence="10 11">
    <name type="scientific">Allopontixanthobacter confluentis</name>
    <dbReference type="NCBI Taxonomy" id="1849021"/>
    <lineage>
        <taxon>Bacteria</taxon>
        <taxon>Pseudomonadati</taxon>
        <taxon>Pseudomonadota</taxon>
        <taxon>Alphaproteobacteria</taxon>
        <taxon>Sphingomonadales</taxon>
        <taxon>Erythrobacteraceae</taxon>
        <taxon>Allopontixanthobacter</taxon>
    </lineage>
</organism>
<evidence type="ECO:0000256" key="4">
    <source>
        <dbReference type="ARBA" id="ARBA00013089"/>
    </source>
</evidence>
<dbReference type="GO" id="GO:0008784">
    <property type="term" value="F:alanine racemase activity"/>
    <property type="evidence" value="ECO:0007669"/>
    <property type="project" value="UniProtKB-EC"/>
</dbReference>
<evidence type="ECO:0000256" key="3">
    <source>
        <dbReference type="ARBA" id="ARBA00007880"/>
    </source>
</evidence>
<dbReference type="InterPro" id="IPR029066">
    <property type="entry name" value="PLP-binding_barrel"/>
</dbReference>
<reference evidence="10 11" key="1">
    <citation type="submission" date="2019-12" db="EMBL/GenBank/DDBJ databases">
        <title>Genomic-based taxomic classification of the family Erythrobacteraceae.</title>
        <authorList>
            <person name="Xu L."/>
        </authorList>
    </citation>
    <scope>NUCLEOTIDE SEQUENCE [LARGE SCALE GENOMIC DNA]</scope>
    <source>
        <strain evidence="10 11">KCTC 52259</strain>
    </source>
</reference>
<feature type="domain" description="Alanine racemase C-terminal" evidence="9">
    <location>
        <begin position="229"/>
        <end position="350"/>
    </location>
</feature>
<evidence type="ECO:0000256" key="1">
    <source>
        <dbReference type="ARBA" id="ARBA00000316"/>
    </source>
</evidence>